<dbReference type="AlphaFoldDB" id="B0D9E4"/>
<protein>
    <submittedName>
        <fullName evidence="1">Predicted protein</fullName>
    </submittedName>
</protein>
<accession>B0D9E4</accession>
<dbReference type="HOGENOM" id="CLU_1927977_0_0_1"/>
<organism evidence="2">
    <name type="scientific">Laccaria bicolor (strain S238N-H82 / ATCC MYA-4686)</name>
    <name type="common">Bicoloured deceiver</name>
    <name type="synonym">Laccaria laccata var. bicolor</name>
    <dbReference type="NCBI Taxonomy" id="486041"/>
    <lineage>
        <taxon>Eukaryota</taxon>
        <taxon>Fungi</taxon>
        <taxon>Dikarya</taxon>
        <taxon>Basidiomycota</taxon>
        <taxon>Agaricomycotina</taxon>
        <taxon>Agaricomycetes</taxon>
        <taxon>Agaricomycetidae</taxon>
        <taxon>Agaricales</taxon>
        <taxon>Agaricineae</taxon>
        <taxon>Hydnangiaceae</taxon>
        <taxon>Laccaria</taxon>
    </lineage>
</organism>
<dbReference type="KEGG" id="lbc:LACBIDRAFT_296677"/>
<dbReference type="EMBL" id="DS547100">
    <property type="protein sequence ID" value="EDR09234.1"/>
    <property type="molecule type" value="Genomic_DNA"/>
</dbReference>
<reference evidence="1 2" key="1">
    <citation type="journal article" date="2008" name="Nature">
        <title>The genome of Laccaria bicolor provides insights into mycorrhizal symbiosis.</title>
        <authorList>
            <person name="Martin F."/>
            <person name="Aerts A."/>
            <person name="Ahren D."/>
            <person name="Brun A."/>
            <person name="Danchin E.G.J."/>
            <person name="Duchaussoy F."/>
            <person name="Gibon J."/>
            <person name="Kohler A."/>
            <person name="Lindquist E."/>
            <person name="Pereda V."/>
            <person name="Salamov A."/>
            <person name="Shapiro H.J."/>
            <person name="Wuyts J."/>
            <person name="Blaudez D."/>
            <person name="Buee M."/>
            <person name="Brokstein P."/>
            <person name="Canbaeck B."/>
            <person name="Cohen D."/>
            <person name="Courty P.E."/>
            <person name="Coutinho P.M."/>
            <person name="Delaruelle C."/>
            <person name="Detter J.C."/>
            <person name="Deveau A."/>
            <person name="DiFazio S."/>
            <person name="Duplessis S."/>
            <person name="Fraissinet-Tachet L."/>
            <person name="Lucic E."/>
            <person name="Frey-Klett P."/>
            <person name="Fourrey C."/>
            <person name="Feussner I."/>
            <person name="Gay G."/>
            <person name="Grimwood J."/>
            <person name="Hoegger P.J."/>
            <person name="Jain P."/>
            <person name="Kilaru S."/>
            <person name="Labbe J."/>
            <person name="Lin Y.C."/>
            <person name="Legue V."/>
            <person name="Le Tacon F."/>
            <person name="Marmeisse R."/>
            <person name="Melayah D."/>
            <person name="Montanini B."/>
            <person name="Muratet M."/>
            <person name="Nehls U."/>
            <person name="Niculita-Hirzel H."/>
            <person name="Oudot-Le Secq M.P."/>
            <person name="Peter M."/>
            <person name="Quesneville H."/>
            <person name="Rajashekar B."/>
            <person name="Reich M."/>
            <person name="Rouhier N."/>
            <person name="Schmutz J."/>
            <person name="Yin T."/>
            <person name="Chalot M."/>
            <person name="Henrissat B."/>
            <person name="Kuees U."/>
            <person name="Lucas S."/>
            <person name="Van de Peer Y."/>
            <person name="Podila G.K."/>
            <person name="Polle A."/>
            <person name="Pukkila P.J."/>
            <person name="Richardson P.M."/>
            <person name="Rouze P."/>
            <person name="Sanders I.R."/>
            <person name="Stajich J.E."/>
            <person name="Tunlid A."/>
            <person name="Tuskan G."/>
            <person name="Grigoriev I.V."/>
        </authorList>
    </citation>
    <scope>NUCLEOTIDE SEQUENCE [LARGE SCALE GENOMIC DNA]</scope>
    <source>
        <strain evidence="2">S238N-H82 / ATCC MYA-4686</strain>
    </source>
</reference>
<proteinExistence type="predicted"/>
<sequence>MLTDTFLFNSTRSGRVVTSSSAYLLSPFNNPSFFRLSSCTFVRISSLFVVSTYYSVASVVSSFACADFPRASLPFVFDTIPIPDLITLHLDYLFVDSVHNYPWISCARELSCSLESYVTCTVKHMPLRAAS</sequence>
<dbReference type="GeneID" id="6075858"/>
<dbReference type="RefSeq" id="XP_001880547.1">
    <property type="nucleotide sequence ID" value="XM_001880512.1"/>
</dbReference>
<gene>
    <name evidence="1" type="ORF">LACBIDRAFT_296677</name>
</gene>
<evidence type="ECO:0000313" key="1">
    <source>
        <dbReference type="EMBL" id="EDR09234.1"/>
    </source>
</evidence>
<name>B0D9E4_LACBS</name>
<keyword evidence="2" id="KW-1185">Reference proteome</keyword>
<dbReference type="InParanoid" id="B0D9E4"/>
<evidence type="ECO:0000313" key="2">
    <source>
        <dbReference type="Proteomes" id="UP000001194"/>
    </source>
</evidence>
<dbReference type="Proteomes" id="UP000001194">
    <property type="component" value="Unassembled WGS sequence"/>
</dbReference>